<dbReference type="Proteomes" id="UP000031668">
    <property type="component" value="Unassembled WGS sequence"/>
</dbReference>
<reference evidence="2 3" key="1">
    <citation type="journal article" date="2014" name="Genome Biol. Evol.">
        <title>The genome of the myxosporean Thelohanellus kitauei shows adaptations to nutrient acquisition within its fish host.</title>
        <authorList>
            <person name="Yang Y."/>
            <person name="Xiong J."/>
            <person name="Zhou Z."/>
            <person name="Huo F."/>
            <person name="Miao W."/>
            <person name="Ran C."/>
            <person name="Liu Y."/>
            <person name="Zhang J."/>
            <person name="Feng J."/>
            <person name="Wang M."/>
            <person name="Wang M."/>
            <person name="Wang L."/>
            <person name="Yao B."/>
        </authorList>
    </citation>
    <scope>NUCLEOTIDE SEQUENCE [LARGE SCALE GENOMIC DNA]</scope>
    <source>
        <strain evidence="2">Wuqing</strain>
    </source>
</reference>
<protein>
    <submittedName>
        <fullName evidence="2">Uncharacterized protein</fullName>
    </submittedName>
</protein>
<comment type="caution">
    <text evidence="2">The sequence shown here is derived from an EMBL/GenBank/DDBJ whole genome shotgun (WGS) entry which is preliminary data.</text>
</comment>
<feature type="coiled-coil region" evidence="1">
    <location>
        <begin position="104"/>
        <end position="131"/>
    </location>
</feature>
<evidence type="ECO:0000313" key="3">
    <source>
        <dbReference type="Proteomes" id="UP000031668"/>
    </source>
</evidence>
<evidence type="ECO:0000313" key="2">
    <source>
        <dbReference type="EMBL" id="KII71705.1"/>
    </source>
</evidence>
<name>A0A0C2N5X2_THEKT</name>
<sequence length="134" mass="16348">MLKVNIIDLLAKEEIQINITKLEKELSEINKKRDKCNKDILGFKIMIDNFYREAADLDREVQKYKEWARRATIFTKWFWKGKADGYVFQLLEQNKIINFYHRESMKFENQYNFLNKKAREIEDKIKIYQTLLQS</sequence>
<proteinExistence type="predicted"/>
<dbReference type="EMBL" id="JWZT01001661">
    <property type="protein sequence ID" value="KII71705.1"/>
    <property type="molecule type" value="Genomic_DNA"/>
</dbReference>
<keyword evidence="1" id="KW-0175">Coiled coil</keyword>
<organism evidence="2 3">
    <name type="scientific">Thelohanellus kitauei</name>
    <name type="common">Myxosporean</name>
    <dbReference type="NCBI Taxonomy" id="669202"/>
    <lineage>
        <taxon>Eukaryota</taxon>
        <taxon>Metazoa</taxon>
        <taxon>Cnidaria</taxon>
        <taxon>Myxozoa</taxon>
        <taxon>Myxosporea</taxon>
        <taxon>Bivalvulida</taxon>
        <taxon>Platysporina</taxon>
        <taxon>Myxobolidae</taxon>
        <taxon>Thelohanellus</taxon>
    </lineage>
</organism>
<accession>A0A0C2N5X2</accession>
<dbReference type="AlphaFoldDB" id="A0A0C2N5X2"/>
<evidence type="ECO:0000256" key="1">
    <source>
        <dbReference type="SAM" id="Coils"/>
    </source>
</evidence>
<gene>
    <name evidence="2" type="ORF">RF11_01603</name>
</gene>
<keyword evidence="3" id="KW-1185">Reference proteome</keyword>
<feature type="coiled-coil region" evidence="1">
    <location>
        <begin position="12"/>
        <end position="39"/>
    </location>
</feature>